<evidence type="ECO:0000256" key="1">
    <source>
        <dbReference type="SAM" id="MobiDB-lite"/>
    </source>
</evidence>
<evidence type="ECO:0000313" key="2">
    <source>
        <dbReference type="EMBL" id="GAA2918018.1"/>
    </source>
</evidence>
<protein>
    <submittedName>
        <fullName evidence="2">Uncharacterized protein</fullName>
    </submittedName>
</protein>
<organism evidence="2 3">
    <name type="scientific">Streptomyces thioluteus</name>
    <dbReference type="NCBI Taxonomy" id="66431"/>
    <lineage>
        <taxon>Bacteria</taxon>
        <taxon>Bacillati</taxon>
        <taxon>Actinomycetota</taxon>
        <taxon>Actinomycetes</taxon>
        <taxon>Kitasatosporales</taxon>
        <taxon>Streptomycetaceae</taxon>
        <taxon>Streptomyces</taxon>
    </lineage>
</organism>
<reference evidence="3" key="1">
    <citation type="journal article" date="2019" name="Int. J. Syst. Evol. Microbiol.">
        <title>The Global Catalogue of Microorganisms (GCM) 10K type strain sequencing project: providing services to taxonomists for standard genome sequencing and annotation.</title>
        <authorList>
            <consortium name="The Broad Institute Genomics Platform"/>
            <consortium name="The Broad Institute Genome Sequencing Center for Infectious Disease"/>
            <person name="Wu L."/>
            <person name="Ma J."/>
        </authorList>
    </citation>
    <scope>NUCLEOTIDE SEQUENCE [LARGE SCALE GENOMIC DNA]</scope>
    <source>
        <strain evidence="3">JCM 4087</strain>
    </source>
</reference>
<gene>
    <name evidence="2" type="ORF">GCM10020221_12790</name>
</gene>
<feature type="compositionally biased region" description="Low complexity" evidence="1">
    <location>
        <begin position="69"/>
        <end position="84"/>
    </location>
</feature>
<proteinExistence type="predicted"/>
<feature type="compositionally biased region" description="Polar residues" evidence="1">
    <location>
        <begin position="93"/>
        <end position="103"/>
    </location>
</feature>
<accession>A0ABP6J2J5</accession>
<keyword evidence="3" id="KW-1185">Reference proteome</keyword>
<feature type="region of interest" description="Disordered" evidence="1">
    <location>
        <begin position="1"/>
        <end position="151"/>
    </location>
</feature>
<dbReference type="Proteomes" id="UP001501102">
    <property type="component" value="Unassembled WGS sequence"/>
</dbReference>
<comment type="caution">
    <text evidence="2">The sequence shown here is derived from an EMBL/GenBank/DDBJ whole genome shotgun (WGS) entry which is preliminary data.</text>
</comment>
<name>A0ABP6J2J5_STRTU</name>
<dbReference type="EMBL" id="BAAAXZ010000046">
    <property type="protein sequence ID" value="GAA2918018.1"/>
    <property type="molecule type" value="Genomic_DNA"/>
</dbReference>
<sequence>MPKYSSSEPASITSIRGTTSRMPAGGPSAQISSGGRKPMPMMTSPAPTPALAAAVPFQGPGDGHLEEVATAPAPSSTPAAPSQPDACRAPAGSSRQSWFSTVNMPVVARENSRNRRLPKTSSQSPRTVVLRAAVGGSRSGRTRAWPTVISP</sequence>
<feature type="compositionally biased region" description="Polar residues" evidence="1">
    <location>
        <begin position="1"/>
        <end position="21"/>
    </location>
</feature>
<feature type="compositionally biased region" description="Low complexity" evidence="1">
    <location>
        <begin position="38"/>
        <end position="54"/>
    </location>
</feature>
<evidence type="ECO:0000313" key="3">
    <source>
        <dbReference type="Proteomes" id="UP001501102"/>
    </source>
</evidence>